<evidence type="ECO:0000313" key="3">
    <source>
        <dbReference type="Proteomes" id="UP000694541"/>
    </source>
</evidence>
<evidence type="ECO:0000313" key="2">
    <source>
        <dbReference type="Ensembl" id="ENSANIP00000021406.1"/>
    </source>
</evidence>
<sequence length="145" mass="17156">MPKLSQQTHITICGQLQKVDPIWDEAGQRLYSKTDNHRHLVYSKALSLLFVIIFFFLKFGRHQIDTAFIICWPNSPFKSSHNATNYSRPLANFDFFFPLTRCAFSFFLCLEFIHIGYCPCWSRRVFLFRLLSTSILQSSEKERYL</sequence>
<keyword evidence="3" id="KW-1185">Reference proteome</keyword>
<reference evidence="2" key="2">
    <citation type="submission" date="2025-09" db="UniProtKB">
        <authorList>
            <consortium name="Ensembl"/>
        </authorList>
    </citation>
    <scope>IDENTIFICATION</scope>
</reference>
<keyword evidence="1" id="KW-0812">Transmembrane</keyword>
<organism evidence="2 3">
    <name type="scientific">Accipiter nisus</name>
    <name type="common">Eurasian sparrowhawk</name>
    <dbReference type="NCBI Taxonomy" id="211598"/>
    <lineage>
        <taxon>Eukaryota</taxon>
        <taxon>Metazoa</taxon>
        <taxon>Chordata</taxon>
        <taxon>Craniata</taxon>
        <taxon>Vertebrata</taxon>
        <taxon>Euteleostomi</taxon>
        <taxon>Archelosauria</taxon>
        <taxon>Archosauria</taxon>
        <taxon>Dinosauria</taxon>
        <taxon>Saurischia</taxon>
        <taxon>Theropoda</taxon>
        <taxon>Coelurosauria</taxon>
        <taxon>Aves</taxon>
        <taxon>Neognathae</taxon>
        <taxon>Neoaves</taxon>
        <taxon>Telluraves</taxon>
        <taxon>Accipitrimorphae</taxon>
        <taxon>Accipitriformes</taxon>
        <taxon>Accipitridae</taxon>
        <taxon>Accipitrinae</taxon>
        <taxon>Accipiter</taxon>
    </lineage>
</organism>
<reference evidence="2" key="1">
    <citation type="submission" date="2025-08" db="UniProtKB">
        <authorList>
            <consortium name="Ensembl"/>
        </authorList>
    </citation>
    <scope>IDENTIFICATION</scope>
</reference>
<feature type="transmembrane region" description="Helical" evidence="1">
    <location>
        <begin position="95"/>
        <end position="117"/>
    </location>
</feature>
<keyword evidence="1" id="KW-0472">Membrane</keyword>
<dbReference type="Proteomes" id="UP000694541">
    <property type="component" value="Unplaced"/>
</dbReference>
<evidence type="ECO:0000256" key="1">
    <source>
        <dbReference type="SAM" id="Phobius"/>
    </source>
</evidence>
<protein>
    <submittedName>
        <fullName evidence="2">Uncharacterized protein</fullName>
    </submittedName>
</protein>
<proteinExistence type="predicted"/>
<feature type="transmembrane region" description="Helical" evidence="1">
    <location>
        <begin position="39"/>
        <end position="57"/>
    </location>
</feature>
<keyword evidence="1" id="KW-1133">Transmembrane helix</keyword>
<dbReference type="AlphaFoldDB" id="A0A8B9NDC1"/>
<name>A0A8B9NDC1_9AVES</name>
<dbReference type="Ensembl" id="ENSANIT00000022114.1">
    <property type="protein sequence ID" value="ENSANIP00000021406.1"/>
    <property type="gene ID" value="ENSANIG00000014543.1"/>
</dbReference>
<accession>A0A8B9NDC1</accession>